<comment type="caution">
    <text evidence="3">The sequence shown here is derived from an EMBL/GenBank/DDBJ whole genome shotgun (WGS) entry which is preliminary data.</text>
</comment>
<dbReference type="Pfam" id="PF00364">
    <property type="entry name" value="Biotin_lipoyl"/>
    <property type="match status" value="1"/>
</dbReference>
<dbReference type="PROSITE" id="PS00188">
    <property type="entry name" value="BIOTIN"/>
    <property type="match status" value="1"/>
</dbReference>
<dbReference type="InterPro" id="IPR000089">
    <property type="entry name" value="Biotin_lipoyl"/>
</dbReference>
<dbReference type="Proteomes" id="UP001595704">
    <property type="component" value="Unassembled WGS sequence"/>
</dbReference>
<dbReference type="CDD" id="cd06850">
    <property type="entry name" value="biotinyl_domain"/>
    <property type="match status" value="1"/>
</dbReference>
<dbReference type="PANTHER" id="PTHR45266:SF3">
    <property type="entry name" value="OXALOACETATE DECARBOXYLASE ALPHA CHAIN"/>
    <property type="match status" value="1"/>
</dbReference>
<evidence type="ECO:0000313" key="4">
    <source>
        <dbReference type="Proteomes" id="UP001595704"/>
    </source>
</evidence>
<evidence type="ECO:0000259" key="2">
    <source>
        <dbReference type="PROSITE" id="PS50968"/>
    </source>
</evidence>
<dbReference type="InterPro" id="IPR001882">
    <property type="entry name" value="Biotin_BS"/>
</dbReference>
<keyword evidence="1" id="KW-0092">Biotin</keyword>
<accession>A0ABV7UK28</accession>
<feature type="domain" description="Lipoyl-binding" evidence="2">
    <location>
        <begin position="1"/>
        <end position="72"/>
    </location>
</feature>
<dbReference type="EMBL" id="JBHRYC010000082">
    <property type="protein sequence ID" value="MFC3638873.1"/>
    <property type="molecule type" value="Genomic_DNA"/>
</dbReference>
<proteinExistence type="predicted"/>
<evidence type="ECO:0000256" key="1">
    <source>
        <dbReference type="ARBA" id="ARBA00023267"/>
    </source>
</evidence>
<organism evidence="3 4">
    <name type="scientific">Camelimonas fluminis</name>
    <dbReference type="NCBI Taxonomy" id="1576911"/>
    <lineage>
        <taxon>Bacteria</taxon>
        <taxon>Pseudomonadati</taxon>
        <taxon>Pseudomonadota</taxon>
        <taxon>Alphaproteobacteria</taxon>
        <taxon>Hyphomicrobiales</taxon>
        <taxon>Chelatococcaceae</taxon>
        <taxon>Camelimonas</taxon>
    </lineage>
</organism>
<protein>
    <submittedName>
        <fullName evidence="3">Acetyl-CoA carboxylase biotin carboxyl carrier protein subunit</fullName>
    </submittedName>
</protein>
<sequence length="74" mass="7809">MSAIDVKSEISGRVFEIVARPGDRLAEDDPVMILEAMKMEIAVGAPCNGVVKQILVGNEDSIAEGQVVAILEAV</sequence>
<dbReference type="InterPro" id="IPR050709">
    <property type="entry name" value="Biotin_Carboxyl_Carrier/Decarb"/>
</dbReference>
<reference evidence="4" key="1">
    <citation type="journal article" date="2019" name="Int. J. Syst. Evol. Microbiol.">
        <title>The Global Catalogue of Microorganisms (GCM) 10K type strain sequencing project: providing services to taxonomists for standard genome sequencing and annotation.</title>
        <authorList>
            <consortium name="The Broad Institute Genomics Platform"/>
            <consortium name="The Broad Institute Genome Sequencing Center for Infectious Disease"/>
            <person name="Wu L."/>
            <person name="Ma J."/>
        </authorList>
    </citation>
    <scope>NUCLEOTIDE SEQUENCE [LARGE SCALE GENOMIC DNA]</scope>
    <source>
        <strain evidence="4">KCTC 42282</strain>
    </source>
</reference>
<dbReference type="PANTHER" id="PTHR45266">
    <property type="entry name" value="OXALOACETATE DECARBOXYLASE ALPHA CHAIN"/>
    <property type="match status" value="1"/>
</dbReference>
<dbReference type="Gene3D" id="2.40.50.100">
    <property type="match status" value="1"/>
</dbReference>
<gene>
    <name evidence="3" type="ORF">ACFONL_16145</name>
</gene>
<evidence type="ECO:0000313" key="3">
    <source>
        <dbReference type="EMBL" id="MFC3638873.1"/>
    </source>
</evidence>
<dbReference type="PROSITE" id="PS50968">
    <property type="entry name" value="BIOTINYL_LIPOYL"/>
    <property type="match status" value="1"/>
</dbReference>
<dbReference type="RefSeq" id="WP_191320284.1">
    <property type="nucleotide sequence ID" value="NZ_BNCG01000015.1"/>
</dbReference>
<dbReference type="SUPFAM" id="SSF51230">
    <property type="entry name" value="Single hybrid motif"/>
    <property type="match status" value="1"/>
</dbReference>
<keyword evidence="4" id="KW-1185">Reference proteome</keyword>
<name>A0ABV7UK28_9HYPH</name>
<dbReference type="InterPro" id="IPR011053">
    <property type="entry name" value="Single_hybrid_motif"/>
</dbReference>